<evidence type="ECO:0000313" key="11">
    <source>
        <dbReference type="Proteomes" id="UP001345691"/>
    </source>
</evidence>
<keyword evidence="6" id="KW-0539">Nucleus</keyword>
<keyword evidence="1" id="KW-0479">Metal-binding</keyword>
<evidence type="ECO:0000256" key="6">
    <source>
        <dbReference type="ARBA" id="ARBA00023242"/>
    </source>
</evidence>
<dbReference type="Pfam" id="PF04082">
    <property type="entry name" value="Fungal_trans"/>
    <property type="match status" value="1"/>
</dbReference>
<feature type="compositionally biased region" description="Polar residues" evidence="8">
    <location>
        <begin position="483"/>
        <end position="499"/>
    </location>
</feature>
<reference evidence="10 11" key="1">
    <citation type="submission" date="2023-08" db="EMBL/GenBank/DDBJ databases">
        <title>Black Yeasts Isolated from many extreme environments.</title>
        <authorList>
            <person name="Coleine C."/>
            <person name="Stajich J.E."/>
            <person name="Selbmann L."/>
        </authorList>
    </citation>
    <scope>NUCLEOTIDE SEQUENCE [LARGE SCALE GENOMIC DNA]</scope>
    <source>
        <strain evidence="10 11">CCFEE 6328</strain>
    </source>
</reference>
<keyword evidence="7" id="KW-0175">Coiled coil</keyword>
<evidence type="ECO:0000256" key="2">
    <source>
        <dbReference type="ARBA" id="ARBA00022833"/>
    </source>
</evidence>
<evidence type="ECO:0000259" key="9">
    <source>
        <dbReference type="SMART" id="SM00906"/>
    </source>
</evidence>
<dbReference type="PANTHER" id="PTHR31944">
    <property type="entry name" value="HEME-RESPONSIVE ZINC FINGER TRANSCRIPTION FACTOR HAP1"/>
    <property type="match status" value="1"/>
</dbReference>
<dbReference type="InterPro" id="IPR051430">
    <property type="entry name" value="Fungal_TF_Env_Response"/>
</dbReference>
<keyword evidence="2" id="KW-0862">Zinc</keyword>
<comment type="caution">
    <text evidence="10">The sequence shown here is derived from an EMBL/GenBank/DDBJ whole genome shotgun (WGS) entry which is preliminary data.</text>
</comment>
<name>A0ABR0J7S1_9EURO</name>
<evidence type="ECO:0000256" key="5">
    <source>
        <dbReference type="ARBA" id="ARBA00023163"/>
    </source>
</evidence>
<sequence length="803" mass="89283">MAEFEEKDAAALKGIWANLKKDPMRTNGLGAGAVAVCITFAVSRLRDPFAGSEDFALPFIVLQKADAVPRRSHCDKLQPCNHCTSSRRPTACIYTTPFTQDTLTQEQHVAPSQPVQPVFPSPESSNDTGTRLVHLVQIFDGASPSPHESVQSNTAQTDNQTGSQPSPARPNDNSSDFLLQRIEKLEHLFSASNKGHVDPDLDLPTLHALQDGRASLNKSRMFGQSHWTSTVYAFKWERLRFCVSNDAADISGVEELKGIKLEIRSLLQKCKVLAKTTKISRPSRCLSCPELMNFPRPSKDMANAFARLYLSKFESSFRIVHAPSFWSEYEEYWINPAAVSTAHQSKVQLVMAIGSSLYRPEGNADPIRTMASTSVYAAQNWLAGPLEKDRFTMDGLQVHCLLILARQIWCVGGDLIWVSMGTLIRTAMQMGLHRDPKHFPRMSVLQAEIRRRLWATILEMTVQSSIDSGMPPMLSFEDFDTEPPSNINDNEMNDSTKTLPQHPKGTATDTSAQLILLTSLRSRLRAARCFNGLGADMLYDEVLTISTEIGRACRECSDLAEKRQHSDSAIFHQNMNDLLLRRFLLPLHRPFANRAATNPLFFFSRKVSLDTAMAILSPEPNEDFARLSRLSGGFIRGCIMYACCALAIEMATEFEDEGLDTSMQRRNVRQSLVSALTGAISLASDRIRLGETNVKLHLMLKAVLGQVRSWKSGVPMELSVAQGAKEALEESYAILQANLSSKSDQSKNNETDMTLFDLGQEDLDIDYRFDDLFMDADGMGLMGGMFEPFQLGAEVGNRGPLYA</sequence>
<evidence type="ECO:0000256" key="8">
    <source>
        <dbReference type="SAM" id="MobiDB-lite"/>
    </source>
</evidence>
<gene>
    <name evidence="10" type="ORF">LTR69_006715</name>
</gene>
<evidence type="ECO:0000313" key="10">
    <source>
        <dbReference type="EMBL" id="KAK5058311.1"/>
    </source>
</evidence>
<feature type="domain" description="Xylanolytic transcriptional activator regulatory" evidence="9">
    <location>
        <begin position="416"/>
        <end position="490"/>
    </location>
</feature>
<evidence type="ECO:0000256" key="1">
    <source>
        <dbReference type="ARBA" id="ARBA00022723"/>
    </source>
</evidence>
<dbReference type="Proteomes" id="UP001345691">
    <property type="component" value="Unassembled WGS sequence"/>
</dbReference>
<evidence type="ECO:0000256" key="4">
    <source>
        <dbReference type="ARBA" id="ARBA00023125"/>
    </source>
</evidence>
<dbReference type="PANTHER" id="PTHR31944:SF131">
    <property type="entry name" value="HEME-RESPONSIVE ZINC FINGER TRANSCRIPTION FACTOR HAP1"/>
    <property type="match status" value="1"/>
</dbReference>
<keyword evidence="5" id="KW-0804">Transcription</keyword>
<organism evidence="10 11">
    <name type="scientific">Exophiala sideris</name>
    <dbReference type="NCBI Taxonomy" id="1016849"/>
    <lineage>
        <taxon>Eukaryota</taxon>
        <taxon>Fungi</taxon>
        <taxon>Dikarya</taxon>
        <taxon>Ascomycota</taxon>
        <taxon>Pezizomycotina</taxon>
        <taxon>Eurotiomycetes</taxon>
        <taxon>Chaetothyriomycetidae</taxon>
        <taxon>Chaetothyriales</taxon>
        <taxon>Herpotrichiellaceae</taxon>
        <taxon>Exophiala</taxon>
    </lineage>
</organism>
<keyword evidence="4" id="KW-0238">DNA-binding</keyword>
<feature type="region of interest" description="Disordered" evidence="8">
    <location>
        <begin position="143"/>
        <end position="174"/>
    </location>
</feature>
<feature type="region of interest" description="Disordered" evidence="8">
    <location>
        <begin position="103"/>
        <end position="127"/>
    </location>
</feature>
<feature type="compositionally biased region" description="Low complexity" evidence="8">
    <location>
        <begin position="111"/>
        <end position="125"/>
    </location>
</feature>
<dbReference type="SMART" id="SM00906">
    <property type="entry name" value="Fungal_trans"/>
    <property type="match status" value="1"/>
</dbReference>
<feature type="compositionally biased region" description="Polar residues" evidence="8">
    <location>
        <begin position="146"/>
        <end position="174"/>
    </location>
</feature>
<evidence type="ECO:0000256" key="3">
    <source>
        <dbReference type="ARBA" id="ARBA00023015"/>
    </source>
</evidence>
<dbReference type="InterPro" id="IPR007219">
    <property type="entry name" value="XnlR_reg_dom"/>
</dbReference>
<feature type="coiled-coil region" evidence="7">
    <location>
        <begin position="718"/>
        <end position="745"/>
    </location>
</feature>
<keyword evidence="11" id="KW-1185">Reference proteome</keyword>
<proteinExistence type="predicted"/>
<keyword evidence="3" id="KW-0805">Transcription regulation</keyword>
<evidence type="ECO:0000256" key="7">
    <source>
        <dbReference type="SAM" id="Coils"/>
    </source>
</evidence>
<accession>A0ABR0J7S1</accession>
<dbReference type="EMBL" id="JAVRRF010000014">
    <property type="protein sequence ID" value="KAK5058311.1"/>
    <property type="molecule type" value="Genomic_DNA"/>
</dbReference>
<protein>
    <recommendedName>
        <fullName evidence="9">Xylanolytic transcriptional activator regulatory domain-containing protein</fullName>
    </recommendedName>
</protein>
<dbReference type="CDD" id="cd12148">
    <property type="entry name" value="fungal_TF_MHR"/>
    <property type="match status" value="1"/>
</dbReference>
<feature type="region of interest" description="Disordered" evidence="8">
    <location>
        <begin position="477"/>
        <end position="506"/>
    </location>
</feature>